<dbReference type="GO" id="GO:0008061">
    <property type="term" value="F:chitin binding"/>
    <property type="evidence" value="ECO:0007669"/>
    <property type="project" value="InterPro"/>
</dbReference>
<comment type="similarity">
    <text evidence="3 13">Belongs to the casein kinase 2 subunit beta family.</text>
</comment>
<evidence type="ECO:0000256" key="9">
    <source>
        <dbReference type="ARBA" id="ARBA00022687"/>
    </source>
</evidence>
<evidence type="ECO:0000256" key="5">
    <source>
        <dbReference type="ARBA" id="ARBA00011209"/>
    </source>
</evidence>
<dbReference type="FunFam" id="3.10.50.10:FF:000002">
    <property type="entry name" value="Chitinase domain-containing protein 1"/>
    <property type="match status" value="1"/>
</dbReference>
<dbReference type="InterPro" id="IPR017853">
    <property type="entry name" value="GH"/>
</dbReference>
<evidence type="ECO:0000256" key="13">
    <source>
        <dbReference type="RuleBase" id="RU361268"/>
    </source>
</evidence>
<dbReference type="Pfam" id="PF01214">
    <property type="entry name" value="CK_II_beta"/>
    <property type="match status" value="1"/>
</dbReference>
<keyword evidence="11" id="KW-0458">Lysosome</keyword>
<dbReference type="Pfam" id="PF00704">
    <property type="entry name" value="Glyco_hydro_18"/>
    <property type="match status" value="1"/>
</dbReference>
<dbReference type="SUPFAM" id="SSF57798">
    <property type="entry name" value="Casein kinase II beta subunit"/>
    <property type="match status" value="1"/>
</dbReference>
<evidence type="ECO:0000256" key="1">
    <source>
        <dbReference type="ARBA" id="ARBA00004371"/>
    </source>
</evidence>
<dbReference type="SUPFAM" id="SSF51445">
    <property type="entry name" value="(Trans)glycosidases"/>
    <property type="match status" value="1"/>
</dbReference>
<evidence type="ECO:0000256" key="10">
    <source>
        <dbReference type="ARBA" id="ARBA00022729"/>
    </source>
</evidence>
<dbReference type="Proteomes" id="UP001142055">
    <property type="component" value="Chromosome 1"/>
</dbReference>
<organism evidence="16 17">
    <name type="scientific">Blomia tropicalis</name>
    <name type="common">Mite</name>
    <dbReference type="NCBI Taxonomy" id="40697"/>
    <lineage>
        <taxon>Eukaryota</taxon>
        <taxon>Metazoa</taxon>
        <taxon>Ecdysozoa</taxon>
        <taxon>Arthropoda</taxon>
        <taxon>Chelicerata</taxon>
        <taxon>Arachnida</taxon>
        <taxon>Acari</taxon>
        <taxon>Acariformes</taxon>
        <taxon>Sarcoptiformes</taxon>
        <taxon>Astigmata</taxon>
        <taxon>Glycyphagoidea</taxon>
        <taxon>Echimyopodidae</taxon>
        <taxon>Blomia</taxon>
    </lineage>
</organism>
<comment type="subcellular location">
    <subcellularLocation>
        <location evidence="1">Lysosome</location>
    </subcellularLocation>
    <subcellularLocation>
        <location evidence="2">Secreted</location>
    </subcellularLocation>
</comment>
<evidence type="ECO:0000256" key="2">
    <source>
        <dbReference type="ARBA" id="ARBA00004613"/>
    </source>
</evidence>
<dbReference type="CDD" id="cd02876">
    <property type="entry name" value="GH18_SI-CLP"/>
    <property type="match status" value="1"/>
</dbReference>
<sequence>MFTNKCAIIFCITILLWVQFLNATINPSDSRPSKSFQPIEPNVPANETVFERNLVVSNSKSKDILREYKSYSMDKKNVRNFNGTVLAYVTPWNSHGYDIAKWFANKFTHISPVWLQASLNDDDSEAIIGGKHDIDYQWIRDLREANSNIKIVPRIIFEHMTHSQYLYLLSHDNLVKTIAEQLNDLAQKYEFDGYVIEIWRAYGGQHRLDLVHMFAVFNEIFKKHNLELFLAVPPPIYYGGALSTFQKDDIERLSPYVKGFSLMTYDYSDPSRPGPNSPLPWMKACIQTLTPKNSSPIRKKILLGLNFYGNDYSVTGGGPIVGNRYIEIIDKHRPKLLWDDTTAEHYFEYKESVGRSRQKFNIVSSSVMSSSEEVSWITWFCGLRGNDYFCEVDEDYIHDKFNLTGLSESVPHYRQALDMILDLEPDDDLEDNPNQTDLIEQAAEMLYGLIHARFILTNRGIAQMIEKYQNGDFGYCPRHFCDNQQMLPIGLSDIPGEFMVKLYCPKCMDVYNPKSSRFHHTDGAYFGTGFPHMLFMVHPELRPKRPSNQFVPRLYGFKIHPLAYQLQQEAVSPKMFRNMAAQLN</sequence>
<evidence type="ECO:0000256" key="12">
    <source>
        <dbReference type="ARBA" id="ARBA00058642"/>
    </source>
</evidence>
<evidence type="ECO:0000256" key="3">
    <source>
        <dbReference type="ARBA" id="ARBA00006941"/>
    </source>
</evidence>
<keyword evidence="9" id="KW-0879">Wnt signaling pathway</keyword>
<evidence type="ECO:0000256" key="7">
    <source>
        <dbReference type="ARBA" id="ARBA00022525"/>
    </source>
</evidence>
<keyword evidence="8" id="KW-0597">Phosphoprotein</keyword>
<dbReference type="Gene3D" id="3.20.20.80">
    <property type="entry name" value="Glycosidases"/>
    <property type="match status" value="1"/>
</dbReference>
<dbReference type="SMART" id="SM01085">
    <property type="entry name" value="CK_II_beta"/>
    <property type="match status" value="1"/>
</dbReference>
<dbReference type="PRINTS" id="PR00472">
    <property type="entry name" value="CASNKINASEII"/>
</dbReference>
<dbReference type="PANTHER" id="PTHR11740:SF0">
    <property type="entry name" value="CASEIN KINASE II SUBUNIT BETA"/>
    <property type="match status" value="1"/>
</dbReference>
<dbReference type="GO" id="GO:0005764">
    <property type="term" value="C:lysosome"/>
    <property type="evidence" value="ECO:0007669"/>
    <property type="project" value="UniProtKB-SubCell"/>
</dbReference>
<comment type="caution">
    <text evidence="16">The sequence shown here is derived from an EMBL/GenBank/DDBJ whole genome shotgun (WGS) entry which is preliminary data.</text>
</comment>
<dbReference type="InterPro" id="IPR016149">
    <property type="entry name" value="Casein_kin_II_reg-sub_N"/>
</dbReference>
<comment type="similarity">
    <text evidence="4">Belongs to the glycosyl hydrolase 18 family.</text>
</comment>
<dbReference type="Gene3D" id="2.20.25.20">
    <property type="match status" value="1"/>
</dbReference>
<dbReference type="AlphaFoldDB" id="A0A9Q0MBF4"/>
<dbReference type="FunFam" id="3.20.20.80:FF:000028">
    <property type="entry name" value="Chitinase domain-containing protein 1"/>
    <property type="match status" value="1"/>
</dbReference>
<dbReference type="InterPro" id="IPR011583">
    <property type="entry name" value="Chitinase_II/V-like_cat"/>
</dbReference>
<dbReference type="InterPro" id="IPR000704">
    <property type="entry name" value="Casein_kinase_II_reg-sub"/>
</dbReference>
<evidence type="ECO:0000256" key="8">
    <source>
        <dbReference type="ARBA" id="ARBA00022553"/>
    </source>
</evidence>
<keyword evidence="10 14" id="KW-0732">Signal</keyword>
<dbReference type="InterPro" id="IPR001223">
    <property type="entry name" value="Glyco_hydro18_cat"/>
</dbReference>
<dbReference type="InterPro" id="IPR035991">
    <property type="entry name" value="Casein_kinase_II_beta-like"/>
</dbReference>
<reference evidence="16" key="1">
    <citation type="submission" date="2022-12" db="EMBL/GenBank/DDBJ databases">
        <title>Genome assemblies of Blomia tropicalis.</title>
        <authorList>
            <person name="Cui Y."/>
        </authorList>
    </citation>
    <scope>NUCLEOTIDE SEQUENCE</scope>
    <source>
        <tissue evidence="16">Adult mites</tissue>
    </source>
</reference>
<dbReference type="GO" id="GO:0016055">
    <property type="term" value="P:Wnt signaling pathway"/>
    <property type="evidence" value="ECO:0007669"/>
    <property type="project" value="UniProtKB-KW"/>
</dbReference>
<evidence type="ECO:0000256" key="11">
    <source>
        <dbReference type="ARBA" id="ARBA00023228"/>
    </source>
</evidence>
<evidence type="ECO:0000256" key="6">
    <source>
        <dbReference type="ARBA" id="ARBA00017775"/>
    </source>
</evidence>
<evidence type="ECO:0000256" key="14">
    <source>
        <dbReference type="SAM" id="SignalP"/>
    </source>
</evidence>
<keyword evidence="7" id="KW-0964">Secreted</keyword>
<dbReference type="GO" id="GO:0005576">
    <property type="term" value="C:extracellular region"/>
    <property type="evidence" value="ECO:0007669"/>
    <property type="project" value="UniProtKB-SubCell"/>
</dbReference>
<dbReference type="GO" id="GO:0005956">
    <property type="term" value="C:protein kinase CK2 complex"/>
    <property type="evidence" value="ECO:0007669"/>
    <property type="project" value="UniProtKB-UniRule"/>
</dbReference>
<dbReference type="SMART" id="SM00636">
    <property type="entry name" value="Glyco_18"/>
    <property type="match status" value="1"/>
</dbReference>
<evidence type="ECO:0000313" key="16">
    <source>
        <dbReference type="EMBL" id="KAJ6222364.1"/>
    </source>
</evidence>
<feature type="chain" id="PRO_5040517262" description="Casein kinase II subunit beta" evidence="14">
    <location>
        <begin position="24"/>
        <end position="584"/>
    </location>
</feature>
<gene>
    <name evidence="16" type="ORF">RDWZM_000909</name>
</gene>
<dbReference type="FunFam" id="1.10.1820.10:FF:000001">
    <property type="entry name" value="Casein kinase II subunit beta"/>
    <property type="match status" value="1"/>
</dbReference>
<dbReference type="PANTHER" id="PTHR11740">
    <property type="entry name" value="CASEIN KINASE II SUBUNIT BETA"/>
    <property type="match status" value="1"/>
</dbReference>
<dbReference type="Gene3D" id="1.10.1820.10">
    <property type="entry name" value="protein kinase ck2 holoenzyme, chain C, domain 1"/>
    <property type="match status" value="1"/>
</dbReference>
<dbReference type="PROSITE" id="PS51910">
    <property type="entry name" value="GH18_2"/>
    <property type="match status" value="1"/>
</dbReference>
<proteinExistence type="inferred from homology"/>
<evidence type="ECO:0000256" key="4">
    <source>
        <dbReference type="ARBA" id="ARBA00009336"/>
    </source>
</evidence>
<name>A0A9Q0MBF4_BLOTA</name>
<feature type="signal peptide" evidence="14">
    <location>
        <begin position="1"/>
        <end position="23"/>
    </location>
</feature>
<dbReference type="InterPro" id="IPR029070">
    <property type="entry name" value="Chitinase_insertion_sf"/>
</dbReference>
<protein>
    <recommendedName>
        <fullName evidence="6 13">Casein kinase II subunit beta</fullName>
        <shortName evidence="13">CK II beta</shortName>
    </recommendedName>
</protein>
<accession>A0A9Q0MBF4</accession>
<comment type="subunit">
    <text evidence="5 13">Tetramer of two alpha and two beta subunits.</text>
</comment>
<dbReference type="EMBL" id="JAPWDV010000001">
    <property type="protein sequence ID" value="KAJ6222364.1"/>
    <property type="molecule type" value="Genomic_DNA"/>
</dbReference>
<dbReference type="Gene3D" id="3.10.50.10">
    <property type="match status" value="1"/>
</dbReference>
<evidence type="ECO:0000313" key="17">
    <source>
        <dbReference type="Proteomes" id="UP001142055"/>
    </source>
</evidence>
<feature type="domain" description="GH18" evidence="15">
    <location>
        <begin position="83"/>
        <end position="449"/>
    </location>
</feature>
<dbReference type="GO" id="GO:0019887">
    <property type="term" value="F:protein kinase regulator activity"/>
    <property type="evidence" value="ECO:0007669"/>
    <property type="project" value="InterPro"/>
</dbReference>
<keyword evidence="17" id="KW-1185">Reference proteome</keyword>
<dbReference type="GO" id="GO:0005975">
    <property type="term" value="P:carbohydrate metabolic process"/>
    <property type="evidence" value="ECO:0007669"/>
    <property type="project" value="InterPro"/>
</dbReference>
<evidence type="ECO:0000259" key="15">
    <source>
        <dbReference type="PROSITE" id="PS51910"/>
    </source>
</evidence>
<dbReference type="FunFam" id="2.20.25.20:FF:000002">
    <property type="entry name" value="Casein kinase II subunit beta"/>
    <property type="match status" value="1"/>
</dbReference>
<comment type="function">
    <text evidence="12">Participates in Wnt signaling. Plays a complex role in regulating the basal catalytic activity of the alpha subunit.</text>
</comment>